<proteinExistence type="predicted"/>
<gene>
    <name evidence="3" type="ORF">A2Z24_00690</name>
</gene>
<evidence type="ECO:0000313" key="3">
    <source>
        <dbReference type="EMBL" id="OGY25339.1"/>
    </source>
</evidence>
<organism evidence="3 4">
    <name type="scientific">Candidatus Woykebacteria bacterium RBG_16_44_10</name>
    <dbReference type="NCBI Taxonomy" id="1802597"/>
    <lineage>
        <taxon>Bacteria</taxon>
        <taxon>Candidatus Woykeibacteriota</taxon>
    </lineage>
</organism>
<dbReference type="InterPro" id="IPR029060">
    <property type="entry name" value="PIN-like_dom_sf"/>
</dbReference>
<dbReference type="Gene3D" id="3.40.50.1010">
    <property type="entry name" value="5'-nuclease"/>
    <property type="match status" value="1"/>
</dbReference>
<comment type="caution">
    <text evidence="3">The sequence shown here is derived from an EMBL/GenBank/DDBJ whole genome shotgun (WGS) entry which is preliminary data.</text>
</comment>
<dbReference type="InterPro" id="IPR051619">
    <property type="entry name" value="TypeII_TA_RNase_PINc/VapC"/>
</dbReference>
<dbReference type="InterPro" id="IPR002716">
    <property type="entry name" value="PIN_dom"/>
</dbReference>
<evidence type="ECO:0000313" key="4">
    <source>
        <dbReference type="Proteomes" id="UP000177588"/>
    </source>
</evidence>
<dbReference type="Proteomes" id="UP000177588">
    <property type="component" value="Unassembled WGS sequence"/>
</dbReference>
<dbReference type="AlphaFoldDB" id="A0A1G1WCB8"/>
<protein>
    <recommendedName>
        <fullName evidence="2">PIN domain-containing protein</fullName>
    </recommendedName>
</protein>
<accession>A0A1G1WCB8</accession>
<reference evidence="3 4" key="1">
    <citation type="journal article" date="2016" name="Nat. Commun.">
        <title>Thousands of microbial genomes shed light on interconnected biogeochemical processes in an aquifer system.</title>
        <authorList>
            <person name="Anantharaman K."/>
            <person name="Brown C.T."/>
            <person name="Hug L.A."/>
            <person name="Sharon I."/>
            <person name="Castelle C.J."/>
            <person name="Probst A.J."/>
            <person name="Thomas B.C."/>
            <person name="Singh A."/>
            <person name="Wilkins M.J."/>
            <person name="Karaoz U."/>
            <person name="Brodie E.L."/>
            <person name="Williams K.H."/>
            <person name="Hubbard S.S."/>
            <person name="Banfield J.F."/>
        </authorList>
    </citation>
    <scope>NUCLEOTIDE SEQUENCE [LARGE SCALE GENOMIC DNA]</scope>
</reference>
<dbReference type="SUPFAM" id="SSF88723">
    <property type="entry name" value="PIN domain-like"/>
    <property type="match status" value="1"/>
</dbReference>
<sequence>MRRYVVDSSILVKWFNQENERFLDQAAQIFQDLNSDKIEVATPEFSILEVANVLIFGKKVNEERVRVSISDLLNLPIKFYHLEDSLINLAIEISTQTKITVYDAVFLSLARKEGCQLISDDKDHHLKVGGETAIALKDYPL</sequence>
<dbReference type="InterPro" id="IPR044153">
    <property type="entry name" value="PIN_Pae0151-like"/>
</dbReference>
<evidence type="ECO:0000259" key="2">
    <source>
        <dbReference type="Pfam" id="PF01850"/>
    </source>
</evidence>
<dbReference type="STRING" id="1802597.A2Z24_00690"/>
<feature type="domain" description="PIN" evidence="2">
    <location>
        <begin position="4"/>
        <end position="124"/>
    </location>
</feature>
<dbReference type="PANTHER" id="PTHR35901:SF1">
    <property type="entry name" value="EXONUCLEASE VAPC9"/>
    <property type="match status" value="1"/>
</dbReference>
<dbReference type="EMBL" id="MHCT01000031">
    <property type="protein sequence ID" value="OGY25339.1"/>
    <property type="molecule type" value="Genomic_DNA"/>
</dbReference>
<dbReference type="PANTHER" id="PTHR35901">
    <property type="entry name" value="RIBONUCLEASE VAPC3"/>
    <property type="match status" value="1"/>
</dbReference>
<name>A0A1G1WCB8_9BACT</name>
<keyword evidence="1" id="KW-0460">Magnesium</keyword>
<evidence type="ECO:0000256" key="1">
    <source>
        <dbReference type="ARBA" id="ARBA00022842"/>
    </source>
</evidence>
<dbReference type="Pfam" id="PF01850">
    <property type="entry name" value="PIN"/>
    <property type="match status" value="1"/>
</dbReference>
<dbReference type="CDD" id="cd09873">
    <property type="entry name" value="PIN_Pae0151-like"/>
    <property type="match status" value="1"/>
</dbReference>